<feature type="non-terminal residue" evidence="2">
    <location>
        <position position="1"/>
    </location>
</feature>
<dbReference type="EMBL" id="BTSX01000001">
    <property type="protein sequence ID" value="GMS79608.1"/>
    <property type="molecule type" value="Genomic_DNA"/>
</dbReference>
<keyword evidence="3" id="KW-1185">Reference proteome</keyword>
<dbReference type="SMART" id="SM00487">
    <property type="entry name" value="DEXDc"/>
    <property type="match status" value="1"/>
</dbReference>
<organism evidence="2 3">
    <name type="scientific">Pristionchus entomophagus</name>
    <dbReference type="NCBI Taxonomy" id="358040"/>
    <lineage>
        <taxon>Eukaryota</taxon>
        <taxon>Metazoa</taxon>
        <taxon>Ecdysozoa</taxon>
        <taxon>Nematoda</taxon>
        <taxon>Chromadorea</taxon>
        <taxon>Rhabditida</taxon>
        <taxon>Rhabditina</taxon>
        <taxon>Diplogasteromorpha</taxon>
        <taxon>Diplogasteroidea</taxon>
        <taxon>Neodiplogasteridae</taxon>
        <taxon>Pristionchus</taxon>
    </lineage>
</organism>
<dbReference type="PANTHER" id="PTHR14074">
    <property type="entry name" value="HELICASE WITH DEATH DOMAIN-RELATED"/>
    <property type="match status" value="1"/>
</dbReference>
<dbReference type="PANTHER" id="PTHR14074:SF16">
    <property type="entry name" value="ANTIVIRAL INNATE IMMUNE RESPONSE RECEPTOR RIG-I"/>
    <property type="match status" value="1"/>
</dbReference>
<feature type="domain" description="Helicase ATP-binding" evidence="1">
    <location>
        <begin position="180"/>
        <end position="324"/>
    </location>
</feature>
<dbReference type="InterPro" id="IPR027417">
    <property type="entry name" value="P-loop_NTPase"/>
</dbReference>
<comment type="caution">
    <text evidence="2">The sequence shown here is derived from an EMBL/GenBank/DDBJ whole genome shotgun (WGS) entry which is preliminary data.</text>
</comment>
<sequence>DLWGKIHFPDVPSSSSFEVFSKRFLVPSDHLFVLDRVASVLDVEPLLQLICACRKYPSLRASVSNGPQFQRNMARRFLRELPRLQGDGEVWFWSLIDACAQDAHNIYHTLPCLMPDWQTQLVMQRPVDLPSSLPLTRLDTASTRGGGCRPPSEFEHFRNTITVEGTAVMPQLREYQKELMERTERGEITILCAPTGSGKTVVVMIEPTSLLVEQQVDLFKITRRMNTSSSSSKYRQNISGERQLISFLSGDIVVMTHQILVNLFRAESDKVRLYVADITLILLDKCHHTDKKNPFNQIMQTIKEASHERPQVIGLTASLGVGEH</sequence>
<accession>A0AAV5S9R3</accession>
<dbReference type="AlphaFoldDB" id="A0AAV5S9R3"/>
<evidence type="ECO:0000313" key="3">
    <source>
        <dbReference type="Proteomes" id="UP001432027"/>
    </source>
</evidence>
<proteinExistence type="predicted"/>
<dbReference type="InterPro" id="IPR014001">
    <property type="entry name" value="Helicase_ATP-bd"/>
</dbReference>
<evidence type="ECO:0000259" key="1">
    <source>
        <dbReference type="PROSITE" id="PS51192"/>
    </source>
</evidence>
<evidence type="ECO:0000313" key="2">
    <source>
        <dbReference type="EMBL" id="GMS79608.1"/>
    </source>
</evidence>
<dbReference type="Pfam" id="PF00270">
    <property type="entry name" value="DEAD"/>
    <property type="match status" value="1"/>
</dbReference>
<name>A0AAV5S9R3_9BILA</name>
<dbReference type="PROSITE" id="PS51192">
    <property type="entry name" value="HELICASE_ATP_BIND_1"/>
    <property type="match status" value="1"/>
</dbReference>
<protein>
    <recommendedName>
        <fullName evidence="1">Helicase ATP-binding domain-containing protein</fullName>
    </recommendedName>
</protein>
<dbReference type="Proteomes" id="UP001432027">
    <property type="component" value="Unassembled WGS sequence"/>
</dbReference>
<dbReference type="InterPro" id="IPR051363">
    <property type="entry name" value="RLR_Helicase"/>
</dbReference>
<gene>
    <name evidence="2" type="ORF">PENTCL1PPCAC_1783</name>
</gene>
<dbReference type="GO" id="GO:0005524">
    <property type="term" value="F:ATP binding"/>
    <property type="evidence" value="ECO:0007669"/>
    <property type="project" value="InterPro"/>
</dbReference>
<reference evidence="2" key="1">
    <citation type="submission" date="2023-10" db="EMBL/GenBank/DDBJ databases">
        <title>Genome assembly of Pristionchus species.</title>
        <authorList>
            <person name="Yoshida K."/>
            <person name="Sommer R.J."/>
        </authorList>
    </citation>
    <scope>NUCLEOTIDE SEQUENCE</scope>
    <source>
        <strain evidence="2">RS0144</strain>
    </source>
</reference>
<dbReference type="SUPFAM" id="SSF52540">
    <property type="entry name" value="P-loop containing nucleoside triphosphate hydrolases"/>
    <property type="match status" value="1"/>
</dbReference>
<dbReference type="Gene3D" id="3.40.50.300">
    <property type="entry name" value="P-loop containing nucleotide triphosphate hydrolases"/>
    <property type="match status" value="1"/>
</dbReference>
<dbReference type="GO" id="GO:0005737">
    <property type="term" value="C:cytoplasm"/>
    <property type="evidence" value="ECO:0007669"/>
    <property type="project" value="TreeGrafter"/>
</dbReference>
<dbReference type="GO" id="GO:0003676">
    <property type="term" value="F:nucleic acid binding"/>
    <property type="evidence" value="ECO:0007669"/>
    <property type="project" value="InterPro"/>
</dbReference>
<dbReference type="InterPro" id="IPR011545">
    <property type="entry name" value="DEAD/DEAH_box_helicase_dom"/>
</dbReference>